<dbReference type="GO" id="GO:0006352">
    <property type="term" value="P:DNA-templated transcription initiation"/>
    <property type="evidence" value="ECO:0007669"/>
    <property type="project" value="InterPro"/>
</dbReference>
<keyword evidence="2" id="KW-0805">Transcription regulation</keyword>
<evidence type="ECO:0000256" key="2">
    <source>
        <dbReference type="ARBA" id="ARBA00023015"/>
    </source>
</evidence>
<dbReference type="InterPro" id="IPR007627">
    <property type="entry name" value="RNA_pol_sigma70_r2"/>
</dbReference>
<dbReference type="NCBIfam" id="TIGR02937">
    <property type="entry name" value="sigma70-ECF"/>
    <property type="match status" value="1"/>
</dbReference>
<evidence type="ECO:0000256" key="4">
    <source>
        <dbReference type="ARBA" id="ARBA00023125"/>
    </source>
</evidence>
<evidence type="ECO:0000256" key="1">
    <source>
        <dbReference type="ARBA" id="ARBA00010641"/>
    </source>
</evidence>
<dbReference type="SUPFAM" id="SSF88659">
    <property type="entry name" value="Sigma3 and sigma4 domains of RNA polymerase sigma factors"/>
    <property type="match status" value="1"/>
</dbReference>
<dbReference type="Gene3D" id="1.10.1740.10">
    <property type="match status" value="1"/>
</dbReference>
<comment type="similarity">
    <text evidence="1">Belongs to the sigma-70 factor family. ECF subfamily.</text>
</comment>
<feature type="domain" description="RNA polymerase sigma-70 region 2" evidence="6">
    <location>
        <begin position="21"/>
        <end position="88"/>
    </location>
</feature>
<dbReference type="GO" id="GO:0003677">
    <property type="term" value="F:DNA binding"/>
    <property type="evidence" value="ECO:0007669"/>
    <property type="project" value="UniProtKB-KW"/>
</dbReference>
<dbReference type="InterPro" id="IPR013249">
    <property type="entry name" value="RNA_pol_sigma70_r4_t2"/>
</dbReference>
<dbReference type="AlphaFoldDB" id="A0A9D1KRB3"/>
<sequence length="179" mass="20539">MQPREMIDRLRAGDETALDDLIRYYRPLICYIITPILDNAHDREECISEVVMRVWNGIGSFDPGRGSWNAWLTALARNTALNKARGSRKYAVSDLSPDTPDTSPTPEQEILRREQQKALYQALKQLPQAEQALFYRKYYYLQSTAQIAAELGITERAAEGRLYRIKQKLRRMLGGESDG</sequence>
<dbReference type="Pfam" id="PF04542">
    <property type="entry name" value="Sigma70_r2"/>
    <property type="match status" value="1"/>
</dbReference>
<reference evidence="8" key="2">
    <citation type="journal article" date="2021" name="PeerJ">
        <title>Extensive microbial diversity within the chicken gut microbiome revealed by metagenomics and culture.</title>
        <authorList>
            <person name="Gilroy R."/>
            <person name="Ravi A."/>
            <person name="Getino M."/>
            <person name="Pursley I."/>
            <person name="Horton D.L."/>
            <person name="Alikhan N.F."/>
            <person name="Baker D."/>
            <person name="Gharbi K."/>
            <person name="Hall N."/>
            <person name="Watson M."/>
            <person name="Adriaenssens E.M."/>
            <person name="Foster-Nyarko E."/>
            <person name="Jarju S."/>
            <person name="Secka A."/>
            <person name="Antonio M."/>
            <person name="Oren A."/>
            <person name="Chaudhuri R.R."/>
            <person name="La Ragione R."/>
            <person name="Hildebrand F."/>
            <person name="Pallen M.J."/>
        </authorList>
    </citation>
    <scope>NUCLEOTIDE SEQUENCE</scope>
    <source>
        <strain evidence="8">ChiBcec7-5410</strain>
    </source>
</reference>
<dbReference type="InterPro" id="IPR013324">
    <property type="entry name" value="RNA_pol_sigma_r3/r4-like"/>
</dbReference>
<evidence type="ECO:0000313" key="9">
    <source>
        <dbReference type="Proteomes" id="UP000824160"/>
    </source>
</evidence>
<dbReference type="SUPFAM" id="SSF88946">
    <property type="entry name" value="Sigma2 domain of RNA polymerase sigma factors"/>
    <property type="match status" value="1"/>
</dbReference>
<organism evidence="8 9">
    <name type="scientific">Candidatus Faecivivens stercoripullorum</name>
    <dbReference type="NCBI Taxonomy" id="2840805"/>
    <lineage>
        <taxon>Bacteria</taxon>
        <taxon>Bacillati</taxon>
        <taxon>Bacillota</taxon>
        <taxon>Clostridia</taxon>
        <taxon>Eubacteriales</taxon>
        <taxon>Oscillospiraceae</taxon>
        <taxon>Oscillospiraceae incertae sedis</taxon>
        <taxon>Candidatus Faecivivens</taxon>
    </lineage>
</organism>
<dbReference type="Proteomes" id="UP000824160">
    <property type="component" value="Unassembled WGS sequence"/>
</dbReference>
<evidence type="ECO:0000259" key="6">
    <source>
        <dbReference type="Pfam" id="PF04542"/>
    </source>
</evidence>
<dbReference type="EMBL" id="DVLW01000188">
    <property type="protein sequence ID" value="HIT94873.1"/>
    <property type="molecule type" value="Genomic_DNA"/>
</dbReference>
<dbReference type="InterPro" id="IPR039425">
    <property type="entry name" value="RNA_pol_sigma-70-like"/>
</dbReference>
<comment type="caution">
    <text evidence="8">The sequence shown here is derived from an EMBL/GenBank/DDBJ whole genome shotgun (WGS) entry which is preliminary data.</text>
</comment>
<evidence type="ECO:0000256" key="5">
    <source>
        <dbReference type="ARBA" id="ARBA00023163"/>
    </source>
</evidence>
<dbReference type="PANTHER" id="PTHR43133:SF8">
    <property type="entry name" value="RNA POLYMERASE SIGMA FACTOR HI_1459-RELATED"/>
    <property type="match status" value="1"/>
</dbReference>
<protein>
    <submittedName>
        <fullName evidence="8">Sigma-70 family RNA polymerase sigma factor</fullName>
    </submittedName>
</protein>
<dbReference type="Gene3D" id="1.10.10.10">
    <property type="entry name" value="Winged helix-like DNA-binding domain superfamily/Winged helix DNA-binding domain"/>
    <property type="match status" value="1"/>
</dbReference>
<feature type="domain" description="RNA polymerase sigma factor 70 region 4 type 2" evidence="7">
    <location>
        <begin position="117"/>
        <end position="169"/>
    </location>
</feature>
<dbReference type="Pfam" id="PF08281">
    <property type="entry name" value="Sigma70_r4_2"/>
    <property type="match status" value="1"/>
</dbReference>
<dbReference type="InterPro" id="IPR014284">
    <property type="entry name" value="RNA_pol_sigma-70_dom"/>
</dbReference>
<proteinExistence type="inferred from homology"/>
<dbReference type="InterPro" id="IPR013325">
    <property type="entry name" value="RNA_pol_sigma_r2"/>
</dbReference>
<accession>A0A9D1KRB3</accession>
<keyword evidence="5" id="KW-0804">Transcription</keyword>
<reference evidence="8" key="1">
    <citation type="submission" date="2020-10" db="EMBL/GenBank/DDBJ databases">
        <authorList>
            <person name="Gilroy R."/>
        </authorList>
    </citation>
    <scope>NUCLEOTIDE SEQUENCE</scope>
    <source>
        <strain evidence="8">ChiBcec7-5410</strain>
    </source>
</reference>
<evidence type="ECO:0000259" key="7">
    <source>
        <dbReference type="Pfam" id="PF08281"/>
    </source>
</evidence>
<evidence type="ECO:0000256" key="3">
    <source>
        <dbReference type="ARBA" id="ARBA00023082"/>
    </source>
</evidence>
<name>A0A9D1KRB3_9FIRM</name>
<dbReference type="InterPro" id="IPR036388">
    <property type="entry name" value="WH-like_DNA-bd_sf"/>
</dbReference>
<gene>
    <name evidence="8" type="ORF">IAC43_06775</name>
</gene>
<dbReference type="GO" id="GO:0016987">
    <property type="term" value="F:sigma factor activity"/>
    <property type="evidence" value="ECO:0007669"/>
    <property type="project" value="UniProtKB-KW"/>
</dbReference>
<evidence type="ECO:0000313" key="8">
    <source>
        <dbReference type="EMBL" id="HIT94873.1"/>
    </source>
</evidence>
<keyword evidence="4" id="KW-0238">DNA-binding</keyword>
<dbReference type="PANTHER" id="PTHR43133">
    <property type="entry name" value="RNA POLYMERASE ECF-TYPE SIGMA FACTO"/>
    <property type="match status" value="1"/>
</dbReference>
<keyword evidence="3" id="KW-0731">Sigma factor</keyword>